<sequence length="77" mass="8976">MAGRRKKQNNLTLEEQLEAVEKDIAECKEHMKVLKEKKKELNSQIEDAQKERLYKAVAESGRSIEEILEMLSKEDSE</sequence>
<keyword evidence="2" id="KW-0614">Plasmid</keyword>
<dbReference type="RefSeq" id="WP_159757538.1">
    <property type="nucleotide sequence ID" value="NZ_WUQX01000003.1"/>
</dbReference>
<evidence type="ECO:0000256" key="1">
    <source>
        <dbReference type="SAM" id="Coils"/>
    </source>
</evidence>
<dbReference type="Proteomes" id="UP000460412">
    <property type="component" value="Unassembled WGS sequence"/>
</dbReference>
<name>A0A7X3MM82_9FIRM</name>
<protein>
    <submittedName>
        <fullName evidence="2">Flagellar export protein FliJ</fullName>
    </submittedName>
</protein>
<organism evidence="2 3">
    <name type="scientific">Sporofaciens musculi</name>
    <dbReference type="NCBI Taxonomy" id="2681861"/>
    <lineage>
        <taxon>Bacteria</taxon>
        <taxon>Bacillati</taxon>
        <taxon>Bacillota</taxon>
        <taxon>Clostridia</taxon>
        <taxon>Lachnospirales</taxon>
        <taxon>Lachnospiraceae</taxon>
        <taxon>Sporofaciens</taxon>
    </lineage>
</organism>
<reference evidence="2 3" key="1">
    <citation type="submission" date="2019-12" db="EMBL/GenBank/DDBJ databases">
        <title>Sporaefaciens musculi gen. nov., sp. nov., a novel bacterium isolated from the caecum of an obese mouse.</title>
        <authorList>
            <person name="Rasmussen T.S."/>
            <person name="Streidl T."/>
            <person name="Hitch T.C.A."/>
            <person name="Wortmann E."/>
            <person name="Deptula P."/>
            <person name="Hansen M."/>
            <person name="Nielsen D.S."/>
            <person name="Clavel T."/>
            <person name="Vogensen F.K."/>
        </authorList>
    </citation>
    <scope>NUCLEOTIDE SEQUENCE [LARGE SCALE GENOMIC DNA]</scope>
    <source>
        <strain evidence="2 3">WCA-9-b2</strain>
        <plasmid evidence="2">unnamed</plasmid>
    </source>
</reference>
<keyword evidence="2" id="KW-0966">Cell projection</keyword>
<keyword evidence="2" id="KW-0282">Flagellum</keyword>
<accession>A0A7X3MM82</accession>
<keyword evidence="1" id="KW-0175">Coiled coil</keyword>
<keyword evidence="2" id="KW-0969">Cilium</keyword>
<dbReference type="EMBL" id="WUQX01000003">
    <property type="protein sequence ID" value="MXP79028.1"/>
    <property type="molecule type" value="Genomic_DNA"/>
</dbReference>
<evidence type="ECO:0000313" key="2">
    <source>
        <dbReference type="EMBL" id="MXP79028.1"/>
    </source>
</evidence>
<dbReference type="AlphaFoldDB" id="A0A7X3MM82"/>
<gene>
    <name evidence="2" type="ORF">GN277_28105</name>
</gene>
<comment type="caution">
    <text evidence="2">The sequence shown here is derived from an EMBL/GenBank/DDBJ whole genome shotgun (WGS) entry which is preliminary data.</text>
</comment>
<proteinExistence type="predicted"/>
<feature type="coiled-coil region" evidence="1">
    <location>
        <begin position="3"/>
        <end position="51"/>
    </location>
</feature>
<geneLocation type="plasmid" evidence="2">
    <name>unnamed</name>
</geneLocation>
<evidence type="ECO:0000313" key="3">
    <source>
        <dbReference type="Proteomes" id="UP000460412"/>
    </source>
</evidence>
<keyword evidence="3" id="KW-1185">Reference proteome</keyword>